<dbReference type="InterPro" id="IPR020568">
    <property type="entry name" value="Ribosomal_Su5_D2-typ_SF"/>
</dbReference>
<dbReference type="InterPro" id="IPR014721">
    <property type="entry name" value="Ribsml_uS5_D2-typ_fold_subgr"/>
</dbReference>
<comment type="similarity">
    <text evidence="1">Belongs to the universal ribosomal protein uS9 family.</text>
</comment>
<dbReference type="Pfam" id="PF00380">
    <property type="entry name" value="Ribosomal_S9"/>
    <property type="match status" value="1"/>
</dbReference>
<dbReference type="GO" id="GO:0006412">
    <property type="term" value="P:translation"/>
    <property type="evidence" value="ECO:0007669"/>
    <property type="project" value="InterPro"/>
</dbReference>
<name>A0A0G4I9N5_9ALVE</name>
<keyword evidence="3" id="KW-0687">Ribonucleoprotein</keyword>
<evidence type="ECO:0000256" key="1">
    <source>
        <dbReference type="ARBA" id="ARBA00005251"/>
    </source>
</evidence>
<evidence type="ECO:0008006" key="5">
    <source>
        <dbReference type="Google" id="ProtNLM"/>
    </source>
</evidence>
<evidence type="ECO:0000313" key="4">
    <source>
        <dbReference type="EMBL" id="CEM53841.1"/>
    </source>
</evidence>
<dbReference type="PANTHER" id="PTHR21569:SF1">
    <property type="entry name" value="SMALL RIBOSOMAL SUBUNIT PROTEIN US9M"/>
    <property type="match status" value="1"/>
</dbReference>
<evidence type="ECO:0000256" key="3">
    <source>
        <dbReference type="ARBA" id="ARBA00023274"/>
    </source>
</evidence>
<dbReference type="AlphaFoldDB" id="A0A0G4I9N5"/>
<dbReference type="VEuPathDB" id="CryptoDB:Cvel_12306"/>
<proteinExistence type="inferred from homology"/>
<dbReference type="PhylomeDB" id="A0A0G4I9N5"/>
<dbReference type="Gene3D" id="3.30.230.10">
    <property type="match status" value="1"/>
</dbReference>
<gene>
    <name evidence="4" type="ORF">Cvel_12306</name>
</gene>
<dbReference type="EMBL" id="CDMZ01005731">
    <property type="protein sequence ID" value="CEM53841.1"/>
    <property type="molecule type" value="Genomic_DNA"/>
</dbReference>
<dbReference type="GO" id="GO:0015935">
    <property type="term" value="C:small ribosomal subunit"/>
    <property type="evidence" value="ECO:0007669"/>
    <property type="project" value="TreeGrafter"/>
</dbReference>
<dbReference type="SUPFAM" id="SSF54211">
    <property type="entry name" value="Ribosomal protein S5 domain 2-like"/>
    <property type="match status" value="1"/>
</dbReference>
<sequence length="319" mass="36185">MQAMTSNFLVRSRRVASWMSLHRVLRSSSSALLKRTLSTSSRSTEQSAQEKPPHVFSLEEALFLAKEAGIFTREEVQKQIMRSPSFSPDNNPILIENFYDAHGGEERNEIDAALIPDVEGEGEDDMMMESADASGETERGGHVGHSSAELLSANDVIQRTISKTFNPAWTKTFLHIAEGKPLREYRLEAEGRGSRKRTVAHVIIRRGSGEVIVEDKRTKKPIPFYQRWVYYFNRMDVLSPLYLTGTCGVFDVFIDVRGRGRSAQALAIRLALGRALVEACPSCAEDMEESLVLYEDTRQKWPHMPGRKKSRKQKHWRGR</sequence>
<dbReference type="InterPro" id="IPR000754">
    <property type="entry name" value="Ribosomal_uS9"/>
</dbReference>
<keyword evidence="2" id="KW-0689">Ribosomal protein</keyword>
<organism evidence="4">
    <name type="scientific">Chromera velia CCMP2878</name>
    <dbReference type="NCBI Taxonomy" id="1169474"/>
    <lineage>
        <taxon>Eukaryota</taxon>
        <taxon>Sar</taxon>
        <taxon>Alveolata</taxon>
        <taxon>Colpodellida</taxon>
        <taxon>Chromeraceae</taxon>
        <taxon>Chromera</taxon>
    </lineage>
</organism>
<dbReference type="GO" id="GO:0003723">
    <property type="term" value="F:RNA binding"/>
    <property type="evidence" value="ECO:0007669"/>
    <property type="project" value="TreeGrafter"/>
</dbReference>
<dbReference type="PANTHER" id="PTHR21569">
    <property type="entry name" value="RIBOSOMAL PROTEIN S9"/>
    <property type="match status" value="1"/>
</dbReference>
<dbReference type="GO" id="GO:0003735">
    <property type="term" value="F:structural constituent of ribosome"/>
    <property type="evidence" value="ECO:0007669"/>
    <property type="project" value="InterPro"/>
</dbReference>
<reference evidence="4" key="1">
    <citation type="submission" date="2014-11" db="EMBL/GenBank/DDBJ databases">
        <authorList>
            <person name="Otto D Thomas"/>
            <person name="Naeem Raeece"/>
        </authorList>
    </citation>
    <scope>NUCLEOTIDE SEQUENCE</scope>
</reference>
<protein>
    <recommendedName>
        <fullName evidence="5">Ribosomal protein S9</fullName>
    </recommendedName>
</protein>
<accession>A0A0G4I9N5</accession>
<evidence type="ECO:0000256" key="2">
    <source>
        <dbReference type="ARBA" id="ARBA00022980"/>
    </source>
</evidence>